<feature type="transmembrane region" description="Helical" evidence="1">
    <location>
        <begin position="112"/>
        <end position="140"/>
    </location>
</feature>
<dbReference type="InterPro" id="IPR008875">
    <property type="entry name" value="TraX"/>
</dbReference>
<gene>
    <name evidence="2" type="ORF">JMA_42220</name>
</gene>
<keyword evidence="2" id="KW-0614">Plasmid</keyword>
<feature type="transmembrane region" description="Helical" evidence="1">
    <location>
        <begin position="12"/>
        <end position="31"/>
    </location>
</feature>
<evidence type="ECO:0000256" key="1">
    <source>
        <dbReference type="SAM" id="Phobius"/>
    </source>
</evidence>
<dbReference type="HOGENOM" id="CLU_074054_0_0_9"/>
<reference evidence="2 3" key="1">
    <citation type="submission" date="2014-08" db="EMBL/GenBank/DDBJ databases">
        <title>Complete genome of a marine bacteria Jeotgalibacillus malaysiensis.</title>
        <authorList>
            <person name="Yaakop A.S."/>
            <person name="Chan K.-G."/>
            <person name="Goh K.M."/>
        </authorList>
    </citation>
    <scope>NUCLEOTIDE SEQUENCE [LARGE SCALE GENOMIC DNA]</scope>
    <source>
        <strain evidence="2 3">D5</strain>
        <plasmid evidence="3">Plasmid</plasmid>
    </source>
</reference>
<evidence type="ECO:0008006" key="4">
    <source>
        <dbReference type="Google" id="ProtNLM"/>
    </source>
</evidence>
<organism evidence="2 3">
    <name type="scientific">Jeotgalibacillus malaysiensis</name>
    <dbReference type="NCBI Taxonomy" id="1508404"/>
    <lineage>
        <taxon>Bacteria</taxon>
        <taxon>Bacillati</taxon>
        <taxon>Bacillota</taxon>
        <taxon>Bacilli</taxon>
        <taxon>Bacillales</taxon>
        <taxon>Caryophanaceae</taxon>
        <taxon>Jeotgalibacillus</taxon>
    </lineage>
</organism>
<feature type="transmembrane region" description="Helical" evidence="1">
    <location>
        <begin position="87"/>
        <end position="105"/>
    </location>
</feature>
<sequence length="214" mass="25006">MNLTKEQSNTLKWLAIILMLIDHIGAVLYPMEDGWRIIGRLAFPLFAFQLAIGFDHTRNHTVQLRNLLIFGLLSQVPYMLAFEPSEWTFNIFFTLAIGYAVILAIQEEQYLYIPLLVSAGYLIPVDYGIYGVLLPIFFYFLRKSPVLLFIAFTFSTVLYGLLLSPTQLYAILAFPLIFLLPYLPHISIKTSKWFFYWFYPIHIMILYIIHTFLQ</sequence>
<dbReference type="EMBL" id="CP009417">
    <property type="protein sequence ID" value="AJD93539.1"/>
    <property type="molecule type" value="Genomic_DNA"/>
</dbReference>
<name>A0A0B5B022_9BACL</name>
<keyword evidence="1" id="KW-1133">Transmembrane helix</keyword>
<feature type="transmembrane region" description="Helical" evidence="1">
    <location>
        <begin position="194"/>
        <end position="213"/>
    </location>
</feature>
<protein>
    <recommendedName>
        <fullName evidence="4">Conjugal transfer protein TraX</fullName>
    </recommendedName>
</protein>
<feature type="transmembrane region" description="Helical" evidence="1">
    <location>
        <begin position="37"/>
        <end position="54"/>
    </location>
</feature>
<evidence type="ECO:0000313" key="2">
    <source>
        <dbReference type="EMBL" id="AJD93539.1"/>
    </source>
</evidence>
<evidence type="ECO:0000313" key="3">
    <source>
        <dbReference type="Proteomes" id="UP000031449"/>
    </source>
</evidence>
<keyword evidence="3" id="KW-1185">Reference proteome</keyword>
<dbReference type="Pfam" id="PF05857">
    <property type="entry name" value="TraX"/>
    <property type="match status" value="1"/>
</dbReference>
<proteinExistence type="predicted"/>
<dbReference type="Proteomes" id="UP000031449">
    <property type="component" value="Plasmid unnamed"/>
</dbReference>
<keyword evidence="1" id="KW-0812">Transmembrane</keyword>
<dbReference type="BioCyc" id="JESP1508404:G14D9-13545-MONOMER"/>
<feature type="transmembrane region" description="Helical" evidence="1">
    <location>
        <begin position="169"/>
        <end position="188"/>
    </location>
</feature>
<dbReference type="KEGG" id="jeo:JMA_42220"/>
<keyword evidence="1" id="KW-0472">Membrane</keyword>
<geneLocation type="plasmid" evidence="3"/>
<dbReference type="OrthoDB" id="9781069at2"/>
<feature type="transmembrane region" description="Helical" evidence="1">
    <location>
        <begin position="146"/>
        <end position="162"/>
    </location>
</feature>
<dbReference type="AlphaFoldDB" id="A0A0B5B022"/>
<accession>A0A0B5B022</accession>